<dbReference type="RefSeq" id="WP_353646418.1">
    <property type="nucleotide sequence ID" value="NZ_CP159256.1"/>
</dbReference>
<gene>
    <name evidence="1" type="ORF">ABVK50_32480</name>
</gene>
<accession>A0AAU8D0N4</accession>
<keyword evidence="1" id="KW-0614">Plasmid</keyword>
<reference evidence="1" key="1">
    <citation type="submission" date="2024-06" db="EMBL/GenBank/DDBJ databases">
        <title>Mesorhizobium karijinii sp. nov., a symbiont of the iconic Swainsona formosa from arid Australia.</title>
        <authorList>
            <person name="Hill Y.J."/>
            <person name="Watkin E.L.J."/>
            <person name="O'Hara G.W."/>
            <person name="Terpolilli J."/>
            <person name="Tye M.L."/>
            <person name="Kohlmeier M.G."/>
        </authorList>
    </citation>
    <scope>NUCLEOTIDE SEQUENCE</scope>
    <source>
        <strain evidence="1">WSM2240</strain>
        <plasmid evidence="1">pMk2240A</plasmid>
    </source>
</reference>
<geneLocation type="plasmid" evidence="1">
    <name>pMk2240A</name>
</geneLocation>
<dbReference type="AlphaFoldDB" id="A0AAU8D0N4"/>
<proteinExistence type="predicted"/>
<sequence>MHFNGSSVKAAEFRVAYRLVQHANSEGGAIFPSQERLADQTGTKVRIVRA</sequence>
<organism evidence="1">
    <name type="scientific">Mesorhizobium sp. WSM2240</name>
    <dbReference type="NCBI Taxonomy" id="3228851"/>
    <lineage>
        <taxon>Bacteria</taxon>
        <taxon>Pseudomonadati</taxon>
        <taxon>Pseudomonadota</taxon>
        <taxon>Alphaproteobacteria</taxon>
        <taxon>Hyphomicrobiales</taxon>
        <taxon>Phyllobacteriaceae</taxon>
        <taxon>Mesorhizobium</taxon>
    </lineage>
</organism>
<protein>
    <submittedName>
        <fullName evidence="1">Helix-turn-helix domain-containing protein</fullName>
    </submittedName>
</protein>
<evidence type="ECO:0000313" key="1">
    <source>
        <dbReference type="EMBL" id="XCG52211.1"/>
    </source>
</evidence>
<dbReference type="EMBL" id="CP159256">
    <property type="protein sequence ID" value="XCG52211.1"/>
    <property type="molecule type" value="Genomic_DNA"/>
</dbReference>
<name>A0AAU8D0N4_9HYPH</name>